<dbReference type="PANTHER" id="PTHR23502:SF132">
    <property type="entry name" value="POLYAMINE TRANSPORTER 2-RELATED"/>
    <property type="match status" value="1"/>
</dbReference>
<protein>
    <recommendedName>
        <fullName evidence="10">Major facilitator superfamily (MFS) profile domain-containing protein</fullName>
    </recommendedName>
</protein>
<evidence type="ECO:0000313" key="9">
    <source>
        <dbReference type="Proteomes" id="UP000308199"/>
    </source>
</evidence>
<accession>A0A4S4L9W7</accession>
<evidence type="ECO:0000256" key="1">
    <source>
        <dbReference type="ARBA" id="ARBA00004141"/>
    </source>
</evidence>
<feature type="transmembrane region" description="Helical" evidence="7">
    <location>
        <begin position="29"/>
        <end position="49"/>
    </location>
</feature>
<gene>
    <name evidence="8" type="ORF">EW145_g2680</name>
</gene>
<dbReference type="Gene3D" id="1.20.1250.20">
    <property type="entry name" value="MFS general substrate transporter like domains"/>
    <property type="match status" value="1"/>
</dbReference>
<evidence type="ECO:0000256" key="5">
    <source>
        <dbReference type="ARBA" id="ARBA00023136"/>
    </source>
</evidence>
<dbReference type="SUPFAM" id="SSF103473">
    <property type="entry name" value="MFS general substrate transporter"/>
    <property type="match status" value="1"/>
</dbReference>
<dbReference type="PANTHER" id="PTHR23502">
    <property type="entry name" value="MAJOR FACILITATOR SUPERFAMILY"/>
    <property type="match status" value="1"/>
</dbReference>
<feature type="region of interest" description="Disordered" evidence="6">
    <location>
        <begin position="535"/>
        <end position="555"/>
    </location>
</feature>
<keyword evidence="5 7" id="KW-0472">Membrane</keyword>
<sequence>MSSAEPDLVVFAKDDPEDAANWSDGKKRLVAAQLILVMNSVFGSSFYAATVLQLEATYGASDVVISLGLSDYVLGTFERDVWATTTLPDCMASAPASAPSAYVNNLAVIILFRFFAGCCAACALNNLYMTDMKAQAVAIAFYSAAVFAGPCVALPVGFFIAADAGPELWVLRTYLFFVAALLPVVYILPETHGPTILAKRSARYRKLGNPNARAAHELNHLTTRQFCQVHIGRPFAMFIREPIIQGAAVWTSLAYGIIYLFFEVYPFVFVQNFHFQLQFAGLPFISMVIGFITAILVNRPLAQLFIHMPFPSFLQPHDLHPNSPEARLKLALLPCFLMPVSLLWFAWPRSSGGNVHWIVPTLSGVVFGFAAITIFFIFLTYAAETFTIYSNSSSVSNSFCRSVIAAIFPLISNSLLNSLGVKWGVSLFAFLSLGLIPIPLIFLRYGTAFRKRSHYAQEAAALVSRMQGGDILMTERFPEIHERRELHSTTSLRTTASVSDEIDLSRGQSSVGIPIKSGGIGMDVPNELKRLDSSAELQKSSEFPCPPPDDSFPRV</sequence>
<reference evidence="8 9" key="1">
    <citation type="submission" date="2019-02" db="EMBL/GenBank/DDBJ databases">
        <title>Genome sequencing of the rare red list fungi Phellinidium pouzarii.</title>
        <authorList>
            <person name="Buettner E."/>
            <person name="Kellner H."/>
        </authorList>
    </citation>
    <scope>NUCLEOTIDE SEQUENCE [LARGE SCALE GENOMIC DNA]</scope>
    <source>
        <strain evidence="8 9">DSM 108285</strain>
    </source>
</reference>
<keyword evidence="3 7" id="KW-0812">Transmembrane</keyword>
<evidence type="ECO:0000256" key="2">
    <source>
        <dbReference type="ARBA" id="ARBA00022448"/>
    </source>
</evidence>
<dbReference type="OrthoDB" id="9986881at2759"/>
<dbReference type="Proteomes" id="UP000308199">
    <property type="component" value="Unassembled WGS sequence"/>
</dbReference>
<keyword evidence="2" id="KW-0813">Transport</keyword>
<feature type="transmembrane region" description="Helical" evidence="7">
    <location>
        <begin position="423"/>
        <end position="443"/>
    </location>
</feature>
<dbReference type="EMBL" id="SGPK01000098">
    <property type="protein sequence ID" value="THH08482.1"/>
    <property type="molecule type" value="Genomic_DNA"/>
</dbReference>
<evidence type="ECO:0000256" key="3">
    <source>
        <dbReference type="ARBA" id="ARBA00022692"/>
    </source>
</evidence>
<proteinExistence type="predicted"/>
<feature type="transmembrane region" description="Helical" evidence="7">
    <location>
        <begin position="359"/>
        <end position="382"/>
    </location>
</feature>
<dbReference type="InterPro" id="IPR036259">
    <property type="entry name" value="MFS_trans_sf"/>
</dbReference>
<evidence type="ECO:0000256" key="4">
    <source>
        <dbReference type="ARBA" id="ARBA00022989"/>
    </source>
</evidence>
<dbReference type="GO" id="GO:0022857">
    <property type="term" value="F:transmembrane transporter activity"/>
    <property type="evidence" value="ECO:0007669"/>
    <property type="project" value="TreeGrafter"/>
</dbReference>
<evidence type="ECO:0000256" key="7">
    <source>
        <dbReference type="SAM" id="Phobius"/>
    </source>
</evidence>
<feature type="transmembrane region" description="Helical" evidence="7">
    <location>
        <begin position="394"/>
        <end position="411"/>
    </location>
</feature>
<organism evidence="8 9">
    <name type="scientific">Phellinidium pouzarii</name>
    <dbReference type="NCBI Taxonomy" id="167371"/>
    <lineage>
        <taxon>Eukaryota</taxon>
        <taxon>Fungi</taxon>
        <taxon>Dikarya</taxon>
        <taxon>Basidiomycota</taxon>
        <taxon>Agaricomycotina</taxon>
        <taxon>Agaricomycetes</taxon>
        <taxon>Hymenochaetales</taxon>
        <taxon>Hymenochaetaceae</taxon>
        <taxon>Phellinidium</taxon>
    </lineage>
</organism>
<feature type="transmembrane region" description="Helical" evidence="7">
    <location>
        <begin position="139"/>
        <end position="162"/>
    </location>
</feature>
<feature type="transmembrane region" description="Helical" evidence="7">
    <location>
        <begin position="243"/>
        <end position="262"/>
    </location>
</feature>
<feature type="transmembrane region" description="Helical" evidence="7">
    <location>
        <begin position="330"/>
        <end position="347"/>
    </location>
</feature>
<keyword evidence="9" id="KW-1185">Reference proteome</keyword>
<feature type="transmembrane region" description="Helical" evidence="7">
    <location>
        <begin position="274"/>
        <end position="297"/>
    </location>
</feature>
<keyword evidence="4 7" id="KW-1133">Transmembrane helix</keyword>
<name>A0A4S4L9W7_9AGAM</name>
<comment type="caution">
    <text evidence="8">The sequence shown here is derived from an EMBL/GenBank/DDBJ whole genome shotgun (WGS) entry which is preliminary data.</text>
</comment>
<feature type="transmembrane region" description="Helical" evidence="7">
    <location>
        <begin position="106"/>
        <end position="127"/>
    </location>
</feature>
<dbReference type="AlphaFoldDB" id="A0A4S4L9W7"/>
<evidence type="ECO:0000256" key="6">
    <source>
        <dbReference type="SAM" id="MobiDB-lite"/>
    </source>
</evidence>
<feature type="transmembrane region" description="Helical" evidence="7">
    <location>
        <begin position="168"/>
        <end position="189"/>
    </location>
</feature>
<comment type="subcellular location">
    <subcellularLocation>
        <location evidence="1">Membrane</location>
        <topology evidence="1">Multi-pass membrane protein</topology>
    </subcellularLocation>
</comment>
<dbReference type="GO" id="GO:0005886">
    <property type="term" value="C:plasma membrane"/>
    <property type="evidence" value="ECO:0007669"/>
    <property type="project" value="TreeGrafter"/>
</dbReference>
<evidence type="ECO:0000313" key="8">
    <source>
        <dbReference type="EMBL" id="THH08482.1"/>
    </source>
</evidence>
<feature type="compositionally biased region" description="Pro residues" evidence="6">
    <location>
        <begin position="544"/>
        <end position="555"/>
    </location>
</feature>
<evidence type="ECO:0008006" key="10">
    <source>
        <dbReference type="Google" id="ProtNLM"/>
    </source>
</evidence>